<dbReference type="PATRIC" id="fig|61435.8.peg.1330"/>
<feature type="transmembrane region" description="Helical" evidence="1">
    <location>
        <begin position="163"/>
        <end position="183"/>
    </location>
</feature>
<reference evidence="2 3" key="1">
    <citation type="submission" date="2015-03" db="EMBL/GenBank/DDBJ databases">
        <title>Genomic characterization of Dehalococcoides mccartyi strain 11a5, an unusal plasmid-containing chloroethene dechlorinator.</title>
        <authorList>
            <person name="Zhao S."/>
            <person name="Ding C."/>
            <person name="He J."/>
        </authorList>
    </citation>
    <scope>NUCLEOTIDE SEQUENCE [LARGE SCALE GENOMIC DNA]</scope>
    <source>
        <strain evidence="2 3">11a5</strain>
    </source>
</reference>
<evidence type="ECO:0000313" key="3">
    <source>
        <dbReference type="Proteomes" id="UP000076394"/>
    </source>
</evidence>
<gene>
    <name evidence="2" type="ORF">Dm11a5_1337</name>
</gene>
<name>A0A142VBF2_9CHLR</name>
<dbReference type="OrthoDB" id="7068413at2"/>
<dbReference type="Proteomes" id="UP000076394">
    <property type="component" value="Chromosome"/>
</dbReference>
<feature type="transmembrane region" description="Helical" evidence="1">
    <location>
        <begin position="134"/>
        <end position="157"/>
    </location>
</feature>
<feature type="transmembrane region" description="Helical" evidence="1">
    <location>
        <begin position="12"/>
        <end position="28"/>
    </location>
</feature>
<keyword evidence="1" id="KW-0472">Membrane</keyword>
<keyword evidence="1" id="KW-1133">Transmembrane helix</keyword>
<evidence type="ECO:0000313" key="2">
    <source>
        <dbReference type="EMBL" id="AMU87163.1"/>
    </source>
</evidence>
<accession>A0A142VBF2</accession>
<protein>
    <submittedName>
        <fullName evidence="2">Putative membrane protein</fullName>
    </submittedName>
</protein>
<dbReference type="RefSeq" id="WP_012882544.1">
    <property type="nucleotide sequence ID" value="NZ_AP017649.1"/>
</dbReference>
<proteinExistence type="predicted"/>
<evidence type="ECO:0000256" key="1">
    <source>
        <dbReference type="SAM" id="Phobius"/>
    </source>
</evidence>
<dbReference type="AlphaFoldDB" id="A0A142VBF2"/>
<sequence>MSITTLKNCRLLIPGVLILFLVIIFIQDDFSGLFKIIQSLHGINVQDILVVGLTILFGVIYHAGSFRDLLWNQYHKRVKDNIKEELLRPFMNEFDDNQQSIIKSGNKLMNIFYSFIDNDRSLSEKANRVRFNGLIWTSSVDATIIAAFGSFIFLIRFIVNKDGYAICMCIILVVLSLFCWYLVELTTRKHIALSNEQLEAIIQLHRSDLGEKIRVLI</sequence>
<feature type="transmembrane region" description="Helical" evidence="1">
    <location>
        <begin position="48"/>
        <end position="70"/>
    </location>
</feature>
<dbReference type="EMBL" id="CP011127">
    <property type="protein sequence ID" value="AMU87163.1"/>
    <property type="molecule type" value="Genomic_DNA"/>
</dbReference>
<keyword evidence="1" id="KW-0812">Transmembrane</keyword>
<organism evidence="2 3">
    <name type="scientific">Dehalococcoides mccartyi</name>
    <dbReference type="NCBI Taxonomy" id="61435"/>
    <lineage>
        <taxon>Bacteria</taxon>
        <taxon>Bacillati</taxon>
        <taxon>Chloroflexota</taxon>
        <taxon>Dehalococcoidia</taxon>
        <taxon>Dehalococcoidales</taxon>
        <taxon>Dehalococcoidaceae</taxon>
        <taxon>Dehalococcoides</taxon>
    </lineage>
</organism>